<protein>
    <submittedName>
        <fullName evidence="2">Putative conjugal transfer protein TraX</fullName>
    </submittedName>
</protein>
<evidence type="ECO:0000256" key="1">
    <source>
        <dbReference type="SAM" id="Phobius"/>
    </source>
</evidence>
<keyword evidence="2" id="KW-0614">Plasmid</keyword>
<evidence type="ECO:0000313" key="2">
    <source>
        <dbReference type="EMBL" id="ARJ57948.1"/>
    </source>
</evidence>
<keyword evidence="1" id="KW-0812">Transmembrane</keyword>
<organism evidence="2">
    <name type="scientific">Pseudomonas fluorescens</name>
    <dbReference type="NCBI Taxonomy" id="294"/>
    <lineage>
        <taxon>Bacteria</taxon>
        <taxon>Pseudomonadati</taxon>
        <taxon>Pseudomonadota</taxon>
        <taxon>Gammaproteobacteria</taxon>
        <taxon>Pseudomonadales</taxon>
        <taxon>Pseudomonadaceae</taxon>
        <taxon>Pseudomonas</taxon>
    </lineage>
</organism>
<keyword evidence="1" id="KW-0472">Membrane</keyword>
<proteinExistence type="predicted"/>
<keyword evidence="1" id="KW-1133">Transmembrane helix</keyword>
<accession>A0A1W6C0R2</accession>
<sequence length="197" mass="21827">MTEQQPSKSKQAASVALRILLPFWSMRQTVRLAKQEAAKTKENWATIKEMSAEAKQALLRGDGDESAESKPVTFEEAMANRKPGAMSVEQLHLYFLRRKRAALLAGSIFWLLGLIGIVTGSIDGSTKTIIQSFLSIAAATPLLFALALSAQFRLWQLETRRLSVSEKGGFNDFLKENPNWLLKTLSPQYGKSKGAQL</sequence>
<reference evidence="2" key="1">
    <citation type="submission" date="2016-09" db="EMBL/GenBank/DDBJ databases">
        <title>IS1411 activates the second repA gene of the plasmid pG20 in Pseudomonas fluorescens PC20.</title>
        <authorList>
            <person name="Naanuri E."/>
            <person name="Heinaru E."/>
            <person name="Joesaar M."/>
            <person name="Heinaru A."/>
        </authorList>
    </citation>
    <scope>NUCLEOTIDE SEQUENCE</scope>
    <source>
        <strain evidence="2">PC20</strain>
        <plasmid evidence="2">pG20</plasmid>
    </source>
</reference>
<dbReference type="EMBL" id="KX893538">
    <property type="protein sequence ID" value="ARJ57948.1"/>
    <property type="molecule type" value="Genomic_DNA"/>
</dbReference>
<name>A0A1W6C0R2_PSEFL</name>
<dbReference type="RefSeq" id="WP_172689338.1">
    <property type="nucleotide sequence ID" value="NZ_KX893538.1"/>
</dbReference>
<dbReference type="AlphaFoldDB" id="A0A1W6C0R2"/>
<feature type="transmembrane region" description="Helical" evidence="1">
    <location>
        <begin position="101"/>
        <end position="122"/>
    </location>
</feature>
<feature type="transmembrane region" description="Helical" evidence="1">
    <location>
        <begin position="128"/>
        <end position="152"/>
    </location>
</feature>
<geneLocation type="plasmid" evidence="2">
    <name>pG20</name>
</geneLocation>